<dbReference type="Pfam" id="PF19086">
    <property type="entry name" value="Terpene_syn_C_2"/>
    <property type="match status" value="1"/>
</dbReference>
<keyword evidence="2" id="KW-0479">Metal-binding</keyword>
<dbReference type="SFLD" id="SFLDS00005">
    <property type="entry name" value="Isoprenoid_Synthase_Type_I"/>
    <property type="match status" value="1"/>
</dbReference>
<dbReference type="Gene3D" id="1.10.600.10">
    <property type="entry name" value="Farnesyl Diphosphate Synthase"/>
    <property type="match status" value="1"/>
</dbReference>
<dbReference type="PANTHER" id="PTHR35201:SF4">
    <property type="entry name" value="BETA-PINACENE SYNTHASE-RELATED"/>
    <property type="match status" value="1"/>
</dbReference>
<evidence type="ECO:0000313" key="4">
    <source>
        <dbReference type="Proteomes" id="UP001141259"/>
    </source>
</evidence>
<comment type="caution">
    <text evidence="3">The sequence shown here is derived from an EMBL/GenBank/DDBJ whole genome shotgun (WGS) entry which is preliminary data.</text>
</comment>
<reference evidence="3" key="1">
    <citation type="submission" date="2022-08" db="EMBL/GenBank/DDBJ databases">
        <authorList>
            <person name="Tistechok S."/>
            <person name="Samborskyy M."/>
            <person name="Roman I."/>
        </authorList>
    </citation>
    <scope>NUCLEOTIDE SEQUENCE</scope>
    <source>
        <strain evidence="3">DSM 103496</strain>
    </source>
</reference>
<dbReference type="SUPFAM" id="SSF48576">
    <property type="entry name" value="Terpenoid synthases"/>
    <property type="match status" value="1"/>
</dbReference>
<comment type="similarity">
    <text evidence="2">Belongs to the terpene synthase family.</text>
</comment>
<dbReference type="PANTHER" id="PTHR35201">
    <property type="entry name" value="TERPENE SYNTHASE"/>
    <property type="match status" value="1"/>
</dbReference>
<keyword evidence="2" id="KW-0460">Magnesium</keyword>
<evidence type="ECO:0000256" key="2">
    <source>
        <dbReference type="RuleBase" id="RU366034"/>
    </source>
</evidence>
<organism evidence="3 4">
    <name type="scientific">Umezawaea endophytica</name>
    <dbReference type="NCBI Taxonomy" id="1654476"/>
    <lineage>
        <taxon>Bacteria</taxon>
        <taxon>Bacillati</taxon>
        <taxon>Actinomycetota</taxon>
        <taxon>Actinomycetes</taxon>
        <taxon>Pseudonocardiales</taxon>
        <taxon>Pseudonocardiaceae</taxon>
        <taxon>Umezawaea</taxon>
    </lineage>
</organism>
<dbReference type="RefSeq" id="WP_259628327.1">
    <property type="nucleotide sequence ID" value="NZ_JANYMP010000027.1"/>
</dbReference>
<gene>
    <name evidence="3" type="ORF">NZH93_38955</name>
</gene>
<dbReference type="GO" id="GO:0010333">
    <property type="term" value="F:terpene synthase activity"/>
    <property type="evidence" value="ECO:0007669"/>
    <property type="project" value="InterPro"/>
</dbReference>
<dbReference type="GO" id="GO:0046872">
    <property type="term" value="F:metal ion binding"/>
    <property type="evidence" value="ECO:0007669"/>
    <property type="project" value="UniProtKB-KW"/>
</dbReference>
<evidence type="ECO:0000313" key="3">
    <source>
        <dbReference type="EMBL" id="MCS7482862.1"/>
    </source>
</evidence>
<dbReference type="InterPro" id="IPR034686">
    <property type="entry name" value="Terpene_cyclase-like_2"/>
</dbReference>
<name>A0A9X2VV18_9PSEU</name>
<keyword evidence="1 2" id="KW-0456">Lyase</keyword>
<accession>A0A9X2VV18</accession>
<dbReference type="InterPro" id="IPR008949">
    <property type="entry name" value="Isoprenoid_synthase_dom_sf"/>
</dbReference>
<comment type="cofactor">
    <cofactor evidence="2">
        <name>Mg(2+)</name>
        <dbReference type="ChEBI" id="CHEBI:18420"/>
    </cofactor>
</comment>
<evidence type="ECO:0000256" key="1">
    <source>
        <dbReference type="ARBA" id="ARBA00023239"/>
    </source>
</evidence>
<dbReference type="SFLD" id="SFLDG01020">
    <property type="entry name" value="Terpene_Cyclase_Like_2"/>
    <property type="match status" value="1"/>
</dbReference>
<dbReference type="Proteomes" id="UP001141259">
    <property type="component" value="Unassembled WGS sequence"/>
</dbReference>
<dbReference type="AlphaFoldDB" id="A0A9X2VV18"/>
<protein>
    <recommendedName>
        <fullName evidence="2">Terpene synthase</fullName>
        <ecNumber evidence="2">4.2.3.-</ecNumber>
    </recommendedName>
</protein>
<dbReference type="EMBL" id="JANYMP010000027">
    <property type="protein sequence ID" value="MCS7482862.1"/>
    <property type="molecule type" value="Genomic_DNA"/>
</dbReference>
<keyword evidence="4" id="KW-1185">Reference proteome</keyword>
<dbReference type="EC" id="4.2.3.-" evidence="2"/>
<proteinExistence type="inferred from homology"/>
<sequence length="321" mass="36012">MTRTDGVPTLSLPFDGGRFEPDGVVRDRVRAVRERLEAASLGRYVQGDDVMVDLICRTSPQADADTIGPVAEWLLWVFPFDDLCEEVFAADNTIELLDADATGLARHLVATALPQAVAEGMTGFCRDVTAHRSPGWTSRFLRDLDTYVLHAIRYAGTSADDLPALDEFVVLRREEGAAKPTVDLVEVAAGVDLPEEFRNSPSWQRLHDACADVLTWTNDIYSHQKERHAGNRFNLVDVLVRHTRLSEDEARARAVDMTNEKAREFTAGAAELVHGEEFRSLTERTRSDVVRCVRGMEHWMRGQYEWFVITGPARYRVGPRG</sequence>